<dbReference type="GO" id="GO:0030337">
    <property type="term" value="F:DNA polymerase processivity factor activity"/>
    <property type="evidence" value="ECO:0007669"/>
    <property type="project" value="InterPro"/>
</dbReference>
<dbReference type="GO" id="GO:0003677">
    <property type="term" value="F:DNA binding"/>
    <property type="evidence" value="ECO:0007669"/>
    <property type="project" value="InterPro"/>
</dbReference>
<evidence type="ECO:0000313" key="2">
    <source>
        <dbReference type="Proteomes" id="UP000250321"/>
    </source>
</evidence>
<dbReference type="EMBL" id="PJQY01000251">
    <property type="protein sequence ID" value="PQQ14656.1"/>
    <property type="molecule type" value="Genomic_DNA"/>
</dbReference>
<dbReference type="GO" id="GO:0019985">
    <property type="term" value="P:translesion synthesis"/>
    <property type="evidence" value="ECO:0007669"/>
    <property type="project" value="TreeGrafter"/>
</dbReference>
<dbReference type="GO" id="GO:0006272">
    <property type="term" value="P:leading strand elongation"/>
    <property type="evidence" value="ECO:0007669"/>
    <property type="project" value="TreeGrafter"/>
</dbReference>
<dbReference type="OrthoDB" id="1582958at2759"/>
<organism evidence="1 2">
    <name type="scientific">Prunus yedoensis var. nudiflora</name>
    <dbReference type="NCBI Taxonomy" id="2094558"/>
    <lineage>
        <taxon>Eukaryota</taxon>
        <taxon>Viridiplantae</taxon>
        <taxon>Streptophyta</taxon>
        <taxon>Embryophyta</taxon>
        <taxon>Tracheophyta</taxon>
        <taxon>Spermatophyta</taxon>
        <taxon>Magnoliopsida</taxon>
        <taxon>eudicotyledons</taxon>
        <taxon>Gunneridae</taxon>
        <taxon>Pentapetalae</taxon>
        <taxon>rosids</taxon>
        <taxon>fabids</taxon>
        <taxon>Rosales</taxon>
        <taxon>Rosaceae</taxon>
        <taxon>Amygdaloideae</taxon>
        <taxon>Amygdaleae</taxon>
        <taxon>Prunus</taxon>
    </lineage>
</organism>
<dbReference type="GO" id="GO:0006298">
    <property type="term" value="P:mismatch repair"/>
    <property type="evidence" value="ECO:0007669"/>
    <property type="project" value="TreeGrafter"/>
</dbReference>
<accession>A0A315AK16</accession>
<dbReference type="AlphaFoldDB" id="A0A315AK16"/>
<protein>
    <submittedName>
        <fullName evidence="1">Uncharacterized protein</fullName>
    </submittedName>
</protein>
<gene>
    <name evidence="1" type="ORF">Pyn_30950</name>
</gene>
<dbReference type="PANTHER" id="PTHR11352">
    <property type="entry name" value="PROLIFERATING CELL NUCLEAR ANTIGEN"/>
    <property type="match status" value="1"/>
</dbReference>
<reference evidence="1 2" key="1">
    <citation type="submission" date="2018-02" db="EMBL/GenBank/DDBJ databases">
        <title>Draft genome of wild Prunus yedoensis var. nudiflora.</title>
        <authorList>
            <person name="Baek S."/>
            <person name="Kim J.-H."/>
            <person name="Choi K."/>
            <person name="Kim G.-B."/>
            <person name="Cho A."/>
            <person name="Jang H."/>
            <person name="Shin C.-H."/>
            <person name="Yu H.-J."/>
            <person name="Mun J.-H."/>
        </authorList>
    </citation>
    <scope>NUCLEOTIDE SEQUENCE [LARGE SCALE GENOMIC DNA]</scope>
    <source>
        <strain evidence="2">cv. Jeju island</strain>
        <tissue evidence="1">Leaf</tissue>
    </source>
</reference>
<name>A0A315AK16_PRUYE</name>
<dbReference type="InterPro" id="IPR000730">
    <property type="entry name" value="Pr_cel_nuc_antig"/>
</dbReference>
<dbReference type="STRING" id="2094558.A0A315AK16"/>
<dbReference type="GO" id="GO:0043626">
    <property type="term" value="C:PCNA complex"/>
    <property type="evidence" value="ECO:0007669"/>
    <property type="project" value="TreeGrafter"/>
</dbReference>
<dbReference type="GO" id="GO:0006275">
    <property type="term" value="P:regulation of DNA replication"/>
    <property type="evidence" value="ECO:0007669"/>
    <property type="project" value="InterPro"/>
</dbReference>
<dbReference type="Proteomes" id="UP000250321">
    <property type="component" value="Unassembled WGS sequence"/>
</dbReference>
<proteinExistence type="predicted"/>
<evidence type="ECO:0000313" key="1">
    <source>
        <dbReference type="EMBL" id="PQQ14656.1"/>
    </source>
</evidence>
<keyword evidence="2" id="KW-1185">Reference proteome</keyword>
<dbReference type="Gene3D" id="3.70.10.10">
    <property type="match status" value="1"/>
</dbReference>
<dbReference type="PANTHER" id="PTHR11352:SF0">
    <property type="entry name" value="PROLIFERATING CELL NUCLEAR ANTIGEN"/>
    <property type="match status" value="1"/>
</dbReference>
<comment type="caution">
    <text evidence="1">The sequence shown here is derived from an EMBL/GenBank/DDBJ whole genome shotgun (WGS) entry which is preliminary data.</text>
</comment>
<sequence length="195" mass="21629">MSGLPSMSIASTTTISVKSGMMMILSVSMWMMKMMILVDLSSAIAVRTRRFIEGEIPLISVHLRELAAPTPQFQHEYHVIVGIQSNEFRRLITYLGHIGVLVAARVTDTEVKFSVGDIEVVYSKELRQCIIGGDVGEEDPVFLLFNLQHARAIETAAELSQMVWLLGQSNGLYVVLLCPVTRLVNLMFCFGPPQA</sequence>